<dbReference type="FunFam" id="3.40.50.1820:FF:000002">
    <property type="entry name" value="S-formylglutathione hydrolase"/>
    <property type="match status" value="1"/>
</dbReference>
<dbReference type="GO" id="GO:0005829">
    <property type="term" value="C:cytosol"/>
    <property type="evidence" value="ECO:0007669"/>
    <property type="project" value="TreeGrafter"/>
</dbReference>
<dbReference type="InterPro" id="IPR029058">
    <property type="entry name" value="AB_hydrolase_fold"/>
</dbReference>
<dbReference type="GO" id="GO:0046294">
    <property type="term" value="P:formaldehyde catabolic process"/>
    <property type="evidence" value="ECO:0007669"/>
    <property type="project" value="InterPro"/>
</dbReference>
<dbReference type="Pfam" id="PF00756">
    <property type="entry name" value="Esterase"/>
    <property type="match status" value="1"/>
</dbReference>
<name>A0AA37WGY3_9ALTE</name>
<dbReference type="Gene3D" id="3.40.50.1820">
    <property type="entry name" value="alpha/beta hydrolase"/>
    <property type="match status" value="1"/>
</dbReference>
<comment type="catalytic activity">
    <reaction evidence="4 7">
        <text>S-formylglutathione + H2O = formate + glutathione + H(+)</text>
        <dbReference type="Rhea" id="RHEA:14961"/>
        <dbReference type="ChEBI" id="CHEBI:15377"/>
        <dbReference type="ChEBI" id="CHEBI:15378"/>
        <dbReference type="ChEBI" id="CHEBI:15740"/>
        <dbReference type="ChEBI" id="CHEBI:57688"/>
        <dbReference type="ChEBI" id="CHEBI:57925"/>
        <dbReference type="EC" id="3.1.2.12"/>
    </reaction>
</comment>
<dbReference type="EC" id="3.1.2.12" evidence="5 7"/>
<evidence type="ECO:0000313" key="8">
    <source>
        <dbReference type="EMBL" id="GLR69243.1"/>
    </source>
</evidence>
<keyword evidence="2 7" id="KW-0719">Serine esterase</keyword>
<dbReference type="GO" id="GO:0018738">
    <property type="term" value="F:S-formylglutathione hydrolase activity"/>
    <property type="evidence" value="ECO:0007669"/>
    <property type="project" value="UniProtKB-UniRule"/>
</dbReference>
<dbReference type="InterPro" id="IPR000801">
    <property type="entry name" value="Esterase-like"/>
</dbReference>
<reference evidence="8" key="2">
    <citation type="submission" date="2023-01" db="EMBL/GenBank/DDBJ databases">
        <title>Draft genome sequence of Agaribacter marinus strain NBRC 110023.</title>
        <authorList>
            <person name="Sun Q."/>
            <person name="Mori K."/>
        </authorList>
    </citation>
    <scope>NUCLEOTIDE SEQUENCE</scope>
    <source>
        <strain evidence="8">NBRC 110023</strain>
    </source>
</reference>
<proteinExistence type="inferred from homology"/>
<evidence type="ECO:0000256" key="4">
    <source>
        <dbReference type="ARBA" id="ARBA00047590"/>
    </source>
</evidence>
<evidence type="ECO:0000313" key="9">
    <source>
        <dbReference type="Proteomes" id="UP001156601"/>
    </source>
</evidence>
<reference evidence="8" key="1">
    <citation type="journal article" date="2014" name="Int. J. Syst. Evol. Microbiol.">
        <title>Complete genome sequence of Corynebacterium casei LMG S-19264T (=DSM 44701T), isolated from a smear-ripened cheese.</title>
        <authorList>
            <consortium name="US DOE Joint Genome Institute (JGI-PGF)"/>
            <person name="Walter F."/>
            <person name="Albersmeier A."/>
            <person name="Kalinowski J."/>
            <person name="Ruckert C."/>
        </authorList>
    </citation>
    <scope>NUCLEOTIDE SEQUENCE</scope>
    <source>
        <strain evidence="8">NBRC 110023</strain>
    </source>
</reference>
<dbReference type="SUPFAM" id="SSF53474">
    <property type="entry name" value="alpha/beta-Hydrolases"/>
    <property type="match status" value="1"/>
</dbReference>
<feature type="active site" description="Charge relay system" evidence="6">
    <location>
        <position position="263"/>
    </location>
</feature>
<dbReference type="NCBIfam" id="TIGR02821">
    <property type="entry name" value="fghA_ester_D"/>
    <property type="match status" value="1"/>
</dbReference>
<keyword evidence="3 7" id="KW-0378">Hydrolase</keyword>
<evidence type="ECO:0000256" key="5">
    <source>
        <dbReference type="NCBIfam" id="TIGR02821"/>
    </source>
</evidence>
<evidence type="ECO:0000256" key="6">
    <source>
        <dbReference type="PIRSR" id="PIRSR614186-1"/>
    </source>
</evidence>
<evidence type="ECO:0000256" key="2">
    <source>
        <dbReference type="ARBA" id="ARBA00022487"/>
    </source>
</evidence>
<dbReference type="AlphaFoldDB" id="A0AA37WGY3"/>
<feature type="active site" description="Charge relay system" evidence="6">
    <location>
        <position position="154"/>
    </location>
</feature>
<dbReference type="Proteomes" id="UP001156601">
    <property type="component" value="Unassembled WGS sequence"/>
</dbReference>
<accession>A0AA37WGY3</accession>
<evidence type="ECO:0000256" key="7">
    <source>
        <dbReference type="RuleBase" id="RU363068"/>
    </source>
</evidence>
<dbReference type="PANTHER" id="PTHR10061">
    <property type="entry name" value="S-FORMYLGLUTATHIONE HYDROLASE"/>
    <property type="match status" value="1"/>
</dbReference>
<feature type="active site" description="Charge relay system" evidence="6">
    <location>
        <position position="232"/>
    </location>
</feature>
<evidence type="ECO:0000256" key="3">
    <source>
        <dbReference type="ARBA" id="ARBA00022801"/>
    </source>
</evidence>
<dbReference type="PANTHER" id="PTHR10061:SF1">
    <property type="entry name" value="S-FORMYLGLUTATHIONE HYDROLASE YEIG"/>
    <property type="match status" value="1"/>
</dbReference>
<dbReference type="EMBL" id="BSOT01000002">
    <property type="protein sequence ID" value="GLR69243.1"/>
    <property type="molecule type" value="Genomic_DNA"/>
</dbReference>
<sequence>MLISDVSNNGLSLLSETRCFGGTQKRFSHQSDSLNGEAVFSVFLPPESTPVFGVVLWLSGLTCNDQNFVTKAGAQRTAAELGLIIVCPDTSPRGDEVANDDAYDLGQGAGFYVDSTQAPWKTHYQMFTYINVELMDIIKSVFSKGKKIAISGHSMGGHGALISALKATEHYVSVSAFSPIVNPSKCPWGQKALSTYLGNNSAAWQAYDACELLNAMTEDFTLPILIDQGKDDEFLDSQCLTTPIEAVSNLSNVDVRYQDGYDHSYYFVTSFIEEHLQFHAKYLAQ</sequence>
<comment type="caution">
    <text evidence="8">The sequence shown here is derived from an EMBL/GenBank/DDBJ whole genome shotgun (WGS) entry which is preliminary data.</text>
</comment>
<comment type="similarity">
    <text evidence="1 7">Belongs to the esterase D family.</text>
</comment>
<protein>
    <recommendedName>
        <fullName evidence="5 7">S-formylglutathione hydrolase</fullName>
        <ecNumber evidence="5 7">3.1.2.12</ecNumber>
    </recommendedName>
</protein>
<comment type="function">
    <text evidence="7">Serine hydrolase involved in the detoxification of formaldehyde.</text>
</comment>
<keyword evidence="9" id="KW-1185">Reference proteome</keyword>
<gene>
    <name evidence="8" type="ORF">GCM10007852_01510</name>
</gene>
<dbReference type="GO" id="GO:0052689">
    <property type="term" value="F:carboxylic ester hydrolase activity"/>
    <property type="evidence" value="ECO:0007669"/>
    <property type="project" value="UniProtKB-KW"/>
</dbReference>
<dbReference type="InterPro" id="IPR014186">
    <property type="entry name" value="S-formylglutathione_hydrol"/>
</dbReference>
<organism evidence="8 9">
    <name type="scientific">Agaribacter marinus</name>
    <dbReference type="NCBI Taxonomy" id="1431249"/>
    <lineage>
        <taxon>Bacteria</taxon>
        <taxon>Pseudomonadati</taxon>
        <taxon>Pseudomonadota</taxon>
        <taxon>Gammaproteobacteria</taxon>
        <taxon>Alteromonadales</taxon>
        <taxon>Alteromonadaceae</taxon>
        <taxon>Agaribacter</taxon>
    </lineage>
</organism>
<evidence type="ECO:0000256" key="1">
    <source>
        <dbReference type="ARBA" id="ARBA00005622"/>
    </source>
</evidence>